<evidence type="ECO:0008006" key="3">
    <source>
        <dbReference type="Google" id="ProtNLM"/>
    </source>
</evidence>
<keyword evidence="2" id="KW-1185">Reference proteome</keyword>
<dbReference type="Pfam" id="PF14305">
    <property type="entry name" value="ATPgrasp_TupA"/>
    <property type="match status" value="1"/>
</dbReference>
<dbReference type="AlphaFoldDB" id="A0A142EQU8"/>
<dbReference type="OrthoDB" id="9791827at2"/>
<dbReference type="RefSeq" id="WP_067548802.1">
    <property type="nucleotide sequence ID" value="NZ_CP012836.1"/>
</dbReference>
<dbReference type="EMBL" id="CP012836">
    <property type="protein sequence ID" value="AMQ57503.1"/>
    <property type="molecule type" value="Genomic_DNA"/>
</dbReference>
<organism evidence="1 2">
    <name type="scientific">Algoriphagus sanaruensis</name>
    <dbReference type="NCBI Taxonomy" id="1727163"/>
    <lineage>
        <taxon>Bacteria</taxon>
        <taxon>Pseudomonadati</taxon>
        <taxon>Bacteroidota</taxon>
        <taxon>Cytophagia</taxon>
        <taxon>Cytophagales</taxon>
        <taxon>Cyclobacteriaceae</taxon>
        <taxon>Algoriphagus</taxon>
    </lineage>
</organism>
<reference evidence="1 2" key="2">
    <citation type="journal article" date="2016" name="Genome Announc.">
        <title>Complete Genome Sequence of Algoriphagus sp. Strain M8-2, Isolated from a Brackish Lake.</title>
        <authorList>
            <person name="Muraguchi Y."/>
            <person name="Kushimoto K."/>
            <person name="Ohtsubo Y."/>
            <person name="Suzuki T."/>
            <person name="Dohra H."/>
            <person name="Kimbara K."/>
            <person name="Shintani M."/>
        </authorList>
    </citation>
    <scope>NUCLEOTIDE SEQUENCE [LARGE SCALE GENOMIC DNA]</scope>
    <source>
        <strain evidence="1 2">M8-2</strain>
    </source>
</reference>
<evidence type="ECO:0000313" key="2">
    <source>
        <dbReference type="Proteomes" id="UP000073816"/>
    </source>
</evidence>
<gene>
    <name evidence="1" type="ORF">AO498_13725</name>
</gene>
<dbReference type="PATRIC" id="fig|1727163.4.peg.2869"/>
<dbReference type="InterPro" id="IPR029465">
    <property type="entry name" value="ATPgrasp_TupA"/>
</dbReference>
<protein>
    <recommendedName>
        <fullName evidence="3">Glycosyl transferase</fullName>
    </recommendedName>
</protein>
<dbReference type="STRING" id="1727163.AO498_13725"/>
<accession>A0A142EQU8</accession>
<evidence type="ECO:0000313" key="1">
    <source>
        <dbReference type="EMBL" id="AMQ57503.1"/>
    </source>
</evidence>
<sequence length="326" mass="38219">MKEILDKAFPPGPIRTLVLSLYSKAWLWQQEKRGYPHLHFMFQKMMGYPLDISQPKTHNHFLNWIKFHRRDPRVPITSDKVQVRDYIKKILGEKEGEEILIPLYYVSNTGLDLPFDQWKEEVFIKANHYSGGNILYQPGMNRSKIEHQLRTFLSEPFGYNYHEWAYLQIPRRIICEKVLRTKDGNIPNDVKLYCFHGKVKMIMFVSDRLTQPKRVFTDQYFRVVPGAQMAGHPPLSPVPVPGNMPRMMEIAEKLSQGFDYIRVDLYSVDDEAIYFGEITHYTGSGLEKFDDEDVDYAVGRLWNPANRDRDILDLIEEVKSEKKVAG</sequence>
<reference evidence="2" key="1">
    <citation type="submission" date="2015-09" db="EMBL/GenBank/DDBJ databases">
        <title>Complete sequence of Algoriphagus sp. M8-2.</title>
        <authorList>
            <person name="Shintani M."/>
        </authorList>
    </citation>
    <scope>NUCLEOTIDE SEQUENCE [LARGE SCALE GENOMIC DNA]</scope>
    <source>
        <strain evidence="2">M8-2</strain>
    </source>
</reference>
<dbReference type="KEGG" id="alm:AO498_13725"/>
<proteinExistence type="predicted"/>
<dbReference type="Proteomes" id="UP000073816">
    <property type="component" value="Chromosome"/>
</dbReference>
<name>A0A142EQU8_9BACT</name>